<dbReference type="Gene3D" id="1.10.287.610">
    <property type="entry name" value="Helix hairpin bin"/>
    <property type="match status" value="1"/>
</dbReference>
<dbReference type="SMART" id="SM00278">
    <property type="entry name" value="HhH1"/>
    <property type="match status" value="3"/>
</dbReference>
<dbReference type="CDD" id="cd00114">
    <property type="entry name" value="LIGANc"/>
    <property type="match status" value="1"/>
</dbReference>
<dbReference type="PROSITE" id="PS01055">
    <property type="entry name" value="DNA_LIGASE_N1"/>
    <property type="match status" value="1"/>
</dbReference>
<dbReference type="Gene3D" id="2.40.50.140">
    <property type="entry name" value="Nucleic acid-binding proteins"/>
    <property type="match status" value="1"/>
</dbReference>
<dbReference type="Pfam" id="PF03119">
    <property type="entry name" value="DNA_ligase_ZBD"/>
    <property type="match status" value="1"/>
</dbReference>
<dbReference type="Proteomes" id="UP001556196">
    <property type="component" value="Unassembled WGS sequence"/>
</dbReference>
<feature type="binding site" evidence="12">
    <location>
        <position position="430"/>
    </location>
    <ligand>
        <name>Zn(2+)</name>
        <dbReference type="ChEBI" id="CHEBI:29105"/>
    </ligand>
</feature>
<evidence type="ECO:0000256" key="8">
    <source>
        <dbReference type="ARBA" id="ARBA00023027"/>
    </source>
</evidence>
<dbReference type="PIRSF" id="PIRSF001604">
    <property type="entry name" value="LigA"/>
    <property type="match status" value="1"/>
</dbReference>
<evidence type="ECO:0000313" key="16">
    <source>
        <dbReference type="Proteomes" id="UP001556196"/>
    </source>
</evidence>
<feature type="binding site" evidence="12">
    <location>
        <position position="127"/>
    </location>
    <ligand>
        <name>NAD(+)</name>
        <dbReference type="ChEBI" id="CHEBI:57540"/>
    </ligand>
</feature>
<comment type="cofactor">
    <cofactor evidence="12">
        <name>Mg(2+)</name>
        <dbReference type="ChEBI" id="CHEBI:18420"/>
    </cofactor>
    <cofactor evidence="12">
        <name>Mn(2+)</name>
        <dbReference type="ChEBI" id="CHEBI:29035"/>
    </cofactor>
</comment>
<evidence type="ECO:0000256" key="5">
    <source>
        <dbReference type="ARBA" id="ARBA00022763"/>
    </source>
</evidence>
<dbReference type="InterPro" id="IPR013840">
    <property type="entry name" value="DNAligase_N"/>
</dbReference>
<feature type="binding site" evidence="12">
    <location>
        <position position="301"/>
    </location>
    <ligand>
        <name>NAD(+)</name>
        <dbReference type="ChEBI" id="CHEBI:57540"/>
    </ligand>
</feature>
<dbReference type="PROSITE" id="PS01056">
    <property type="entry name" value="DNA_LIGASE_N2"/>
    <property type="match status" value="1"/>
</dbReference>
<comment type="caution">
    <text evidence="15">The sequence shown here is derived from an EMBL/GenBank/DDBJ whole genome shotgun (WGS) entry which is preliminary data.</text>
</comment>
<evidence type="ECO:0000256" key="11">
    <source>
        <dbReference type="ARBA" id="ARBA00034005"/>
    </source>
</evidence>
<dbReference type="Gene3D" id="6.20.10.30">
    <property type="match status" value="1"/>
</dbReference>
<dbReference type="InterPro" id="IPR013839">
    <property type="entry name" value="DNAligase_adenylation"/>
</dbReference>
<dbReference type="Pfam" id="PF01653">
    <property type="entry name" value="DNA_ligase_aden"/>
    <property type="match status" value="1"/>
</dbReference>
<keyword evidence="2 12" id="KW-0436">Ligase</keyword>
<evidence type="ECO:0000256" key="1">
    <source>
        <dbReference type="ARBA" id="ARBA00004067"/>
    </source>
</evidence>
<evidence type="ECO:0000256" key="4">
    <source>
        <dbReference type="ARBA" id="ARBA00022723"/>
    </source>
</evidence>
<dbReference type="PROSITE" id="PS50172">
    <property type="entry name" value="BRCT"/>
    <property type="match status" value="1"/>
</dbReference>
<dbReference type="NCBIfam" id="TIGR00575">
    <property type="entry name" value="dnlj"/>
    <property type="match status" value="1"/>
</dbReference>
<dbReference type="Pfam" id="PF03120">
    <property type="entry name" value="OB_DNA_ligase"/>
    <property type="match status" value="1"/>
</dbReference>
<dbReference type="HAMAP" id="MF_01588">
    <property type="entry name" value="DNA_ligase_A"/>
    <property type="match status" value="1"/>
</dbReference>
<dbReference type="InterPro" id="IPR001679">
    <property type="entry name" value="DNA_ligase"/>
</dbReference>
<organism evidence="15 16">
    <name type="scientific">Mesorhizobium marinum</name>
    <dbReference type="NCBI Taxonomy" id="3228790"/>
    <lineage>
        <taxon>Bacteria</taxon>
        <taxon>Pseudomonadati</taxon>
        <taxon>Pseudomonadota</taxon>
        <taxon>Alphaproteobacteria</taxon>
        <taxon>Hyphomicrobiales</taxon>
        <taxon>Phyllobacteriaceae</taxon>
        <taxon>Mesorhizobium</taxon>
    </lineage>
</organism>
<dbReference type="RefSeq" id="WP_367721977.1">
    <property type="nucleotide sequence ID" value="NZ_JBFOCI010000001.1"/>
</dbReference>
<dbReference type="InterPro" id="IPR033136">
    <property type="entry name" value="DNA_ligase_CS"/>
</dbReference>
<keyword evidence="4 12" id="KW-0479">Metal-binding</keyword>
<dbReference type="GO" id="GO:0003911">
    <property type="term" value="F:DNA ligase (NAD+) activity"/>
    <property type="evidence" value="ECO:0007669"/>
    <property type="project" value="UniProtKB-EC"/>
</dbReference>
<keyword evidence="5 12" id="KW-0227">DNA damage</keyword>
<comment type="function">
    <text evidence="1 12">DNA ligase that catalyzes the formation of phosphodiester linkages between 5'-phosphoryl and 3'-hydroxyl groups in double-stranded DNA using NAD as a coenzyme and as the energy source for the reaction. It is essential for DNA replication and repair of damaged DNA.</text>
</comment>
<evidence type="ECO:0000256" key="7">
    <source>
        <dbReference type="ARBA" id="ARBA00022842"/>
    </source>
</evidence>
<feature type="binding site" evidence="12">
    <location>
        <begin position="44"/>
        <end position="48"/>
    </location>
    <ligand>
        <name>NAD(+)</name>
        <dbReference type="ChEBI" id="CHEBI:57540"/>
    </ligand>
</feature>
<dbReference type="SUPFAM" id="SSF50249">
    <property type="entry name" value="Nucleic acid-binding proteins"/>
    <property type="match status" value="1"/>
</dbReference>
<keyword evidence="3 12" id="KW-0235">DNA replication</keyword>
<comment type="similarity">
    <text evidence="12">Belongs to the NAD-dependent DNA ligase family. LigA subfamily.</text>
</comment>
<dbReference type="EC" id="6.5.1.2" evidence="12 13"/>
<sequence length="727" mass="79264">MTKPATPVESLTQDEAAAELARLAGEIAVHDRRYHGEDAPTISDAAYDALKLRNAAIEARFPELIRADSPSHRVGAAPSTAFAQVRHSVPMLSLDNVFSDEDVADFVASVRRFLSLSSDAGLVFTAEPKIDGLSMSLRYEKGRLVTAATRGDGETGENVTANILTIAEIPQRLPADAPDVVEVRGEVYMRRDDFLDLQKRMADTGQTFANPRNSAAGSLRQKNPEVTKSRPLKFFAYAWGETSEPLGTSQYDVVQRFGTWGFPVNDRMVRCASLEDMLRQYCAIEADRAELPYDIDGVVYKVDRLDLQERLGFRSRSPRWATAHKFPAEKATTVLTAIDIQVGRTGALTPVARLEPVTVGGVVVVNATLHNEDYIRGIGNSGQPIREGRDIRVGDTVIVQRAGDVIPQIIDILPEKRPADSVAYVFPDRCPACGSHAVREEGEAVRRCTGGLVCPAQAVERIRHFVSRNAFDIEGLGEKQIEFFFQTDKAALKVSSPADIFTLKRRQEMLPATLEGSLEKLENIEGFGAVSVKKLFDAIDARREVAFSRFLFALGIRHIGETNAKRLARHFLSFEALRRTAEAARIPEGKGDPGNAEWQEIVGVNGIGGIVAEALVDFFAEEHNREAVEALLDAGVTPLDEAPVAAVSSPVAGRTVVFTGSLEKMSRDEAKAMAERLGAKVAGSVSKKTDLVVAGPGAGSKLKQATDLGIEVIDEDQWFERVGRQSD</sequence>
<evidence type="ECO:0000256" key="3">
    <source>
        <dbReference type="ARBA" id="ARBA00022705"/>
    </source>
</evidence>
<dbReference type="Gene3D" id="1.10.150.20">
    <property type="entry name" value="5' to 3' exonuclease, C-terminal subdomain"/>
    <property type="match status" value="2"/>
</dbReference>
<dbReference type="PANTHER" id="PTHR23389:SF9">
    <property type="entry name" value="DNA LIGASE"/>
    <property type="match status" value="1"/>
</dbReference>
<dbReference type="Pfam" id="PF00533">
    <property type="entry name" value="BRCT"/>
    <property type="match status" value="1"/>
</dbReference>
<evidence type="ECO:0000256" key="2">
    <source>
        <dbReference type="ARBA" id="ARBA00022598"/>
    </source>
</evidence>
<dbReference type="NCBIfam" id="NF005932">
    <property type="entry name" value="PRK07956.1"/>
    <property type="match status" value="1"/>
</dbReference>
<dbReference type="CDD" id="cd17748">
    <property type="entry name" value="BRCT_DNA_ligase_like"/>
    <property type="match status" value="1"/>
</dbReference>
<keyword evidence="8 12" id="KW-0520">NAD</keyword>
<keyword evidence="7 12" id="KW-0460">Magnesium</keyword>
<dbReference type="InterPro" id="IPR018239">
    <property type="entry name" value="DNA_ligase_AS"/>
</dbReference>
<feature type="binding site" evidence="12">
    <location>
        <position position="454"/>
    </location>
    <ligand>
        <name>Zn(2+)</name>
        <dbReference type="ChEBI" id="CHEBI:29105"/>
    </ligand>
</feature>
<evidence type="ECO:0000259" key="14">
    <source>
        <dbReference type="PROSITE" id="PS50172"/>
    </source>
</evidence>
<feature type="binding site" evidence="12">
    <location>
        <position position="150"/>
    </location>
    <ligand>
        <name>NAD(+)</name>
        <dbReference type="ChEBI" id="CHEBI:57540"/>
    </ligand>
</feature>
<dbReference type="InterPro" id="IPR036420">
    <property type="entry name" value="BRCT_dom_sf"/>
</dbReference>
<dbReference type="PANTHER" id="PTHR23389">
    <property type="entry name" value="CHROMOSOME TRANSMISSION FIDELITY FACTOR 18"/>
    <property type="match status" value="1"/>
</dbReference>
<keyword evidence="10 12" id="KW-0464">Manganese</keyword>
<keyword evidence="9 12" id="KW-0234">DNA repair</keyword>
<dbReference type="InterPro" id="IPR001357">
    <property type="entry name" value="BRCT_dom"/>
</dbReference>
<keyword evidence="6 12" id="KW-0862">Zinc</keyword>
<dbReference type="InterPro" id="IPR010994">
    <property type="entry name" value="RuvA_2-like"/>
</dbReference>
<dbReference type="SMART" id="SM00292">
    <property type="entry name" value="BRCT"/>
    <property type="match status" value="1"/>
</dbReference>
<evidence type="ECO:0000256" key="10">
    <source>
        <dbReference type="ARBA" id="ARBA00023211"/>
    </source>
</evidence>
<dbReference type="InterPro" id="IPR003583">
    <property type="entry name" value="Hlx-hairpin-Hlx_DNA-bd_motif"/>
</dbReference>
<dbReference type="SUPFAM" id="SSF47781">
    <property type="entry name" value="RuvA domain 2-like"/>
    <property type="match status" value="1"/>
</dbReference>
<keyword evidence="16" id="KW-1185">Reference proteome</keyword>
<feature type="binding site" evidence="12">
    <location>
        <position position="433"/>
    </location>
    <ligand>
        <name>Zn(2+)</name>
        <dbReference type="ChEBI" id="CHEBI:29105"/>
    </ligand>
</feature>
<dbReference type="InterPro" id="IPR004150">
    <property type="entry name" value="NAD_DNA_ligase_OB"/>
</dbReference>
<protein>
    <recommendedName>
        <fullName evidence="12 13">DNA ligase</fullName>
        <ecNumber evidence="12 13">6.5.1.2</ecNumber>
    </recommendedName>
    <alternativeName>
        <fullName evidence="12">Polydeoxyribonucleotide synthase [NAD(+)]</fullName>
    </alternativeName>
</protein>
<dbReference type="EMBL" id="JBFOCI010000001">
    <property type="protein sequence ID" value="MEW9804921.1"/>
    <property type="molecule type" value="Genomic_DNA"/>
</dbReference>
<reference evidence="15 16" key="1">
    <citation type="submission" date="2024-06" db="EMBL/GenBank/DDBJ databases">
        <authorList>
            <person name="Tuo L."/>
        </authorList>
    </citation>
    <scope>NUCLEOTIDE SEQUENCE [LARGE SCALE GENOMIC DNA]</scope>
    <source>
        <strain evidence="15 16">ZMM04-5</strain>
    </source>
</reference>
<dbReference type="InterPro" id="IPR012340">
    <property type="entry name" value="NA-bd_OB-fold"/>
</dbReference>
<proteinExistence type="inferred from homology"/>
<feature type="binding site" evidence="12">
    <location>
        <position position="325"/>
    </location>
    <ligand>
        <name>NAD(+)</name>
        <dbReference type="ChEBI" id="CHEBI:57540"/>
    </ligand>
</feature>
<evidence type="ECO:0000256" key="12">
    <source>
        <dbReference type="HAMAP-Rule" id="MF_01588"/>
    </source>
</evidence>
<dbReference type="InterPro" id="IPR004149">
    <property type="entry name" value="Znf_DNAligase_C4"/>
</dbReference>
<dbReference type="SUPFAM" id="SSF52113">
    <property type="entry name" value="BRCT domain"/>
    <property type="match status" value="1"/>
</dbReference>
<feature type="binding site" evidence="12">
    <location>
        <begin position="93"/>
        <end position="94"/>
    </location>
    <ligand>
        <name>NAD(+)</name>
        <dbReference type="ChEBI" id="CHEBI:57540"/>
    </ligand>
</feature>
<accession>A0ABV3QV18</accession>
<dbReference type="SUPFAM" id="SSF56091">
    <property type="entry name" value="DNA ligase/mRNA capping enzyme, catalytic domain"/>
    <property type="match status" value="1"/>
</dbReference>
<evidence type="ECO:0000256" key="9">
    <source>
        <dbReference type="ARBA" id="ARBA00023204"/>
    </source>
</evidence>
<feature type="domain" description="BRCT" evidence="14">
    <location>
        <begin position="646"/>
        <end position="727"/>
    </location>
</feature>
<comment type="catalytic activity">
    <reaction evidence="11 12 13">
        <text>NAD(+) + (deoxyribonucleotide)n-3'-hydroxyl + 5'-phospho-(deoxyribonucleotide)m = (deoxyribonucleotide)n+m + AMP + beta-nicotinamide D-nucleotide.</text>
        <dbReference type="EC" id="6.5.1.2"/>
    </reaction>
</comment>
<dbReference type="Gene3D" id="3.40.50.10190">
    <property type="entry name" value="BRCT domain"/>
    <property type="match status" value="1"/>
</dbReference>
<dbReference type="SMART" id="SM00532">
    <property type="entry name" value="LIGANc"/>
    <property type="match status" value="1"/>
</dbReference>
<evidence type="ECO:0000313" key="15">
    <source>
        <dbReference type="EMBL" id="MEW9804921.1"/>
    </source>
</evidence>
<name>A0ABV3QV18_9HYPH</name>
<evidence type="ECO:0000256" key="6">
    <source>
        <dbReference type="ARBA" id="ARBA00022833"/>
    </source>
</evidence>
<evidence type="ECO:0000256" key="13">
    <source>
        <dbReference type="RuleBase" id="RU000618"/>
    </source>
</evidence>
<dbReference type="Gene3D" id="3.30.470.30">
    <property type="entry name" value="DNA ligase/mRNA capping enzyme"/>
    <property type="match status" value="1"/>
</dbReference>
<gene>
    <name evidence="12 15" type="primary">ligA</name>
    <name evidence="15" type="ORF">ABUE31_02835</name>
</gene>
<dbReference type="Pfam" id="PF12826">
    <property type="entry name" value="HHH_2"/>
    <property type="match status" value="1"/>
</dbReference>
<comment type="caution">
    <text evidence="12">Lacks conserved residue(s) required for the propagation of feature annotation.</text>
</comment>
<dbReference type="InterPro" id="IPR041663">
    <property type="entry name" value="DisA/LigA_HHH"/>
</dbReference>
<feature type="binding site" evidence="12">
    <location>
        <position position="186"/>
    </location>
    <ligand>
        <name>NAD(+)</name>
        <dbReference type="ChEBI" id="CHEBI:57540"/>
    </ligand>
</feature>
<feature type="active site" description="N6-AMP-lysine intermediate" evidence="12">
    <location>
        <position position="129"/>
    </location>
</feature>